<dbReference type="Proteomes" id="UP000179934">
    <property type="component" value="Unassembled WGS sequence"/>
</dbReference>
<sequence length="367" mass="40875">MQKPDLRDIHQLTKDEFKRILGPAAGSLDDGSKVVLGMQSDVFSCCTIQGDQISVRGTPRFEQAIKSAYAQAKPTMWFGSAEKERLKAETIPPALKPKTDTTSATTYRVPVLIYKSKREPGKNVDGSPAEDMTYGKMTAEQIKAIPMFVGKMGDDGFIGDLEKTDPKVFFSSFRNMATLFATGDMKMNILAMIAKFEKSEGGEYRNQALTRAARAHPTTIKFSDTLIKEVKAKLAELDGDVNKLVLGDLMQQYSKTSGFRLPIFNSAADKVQGLTIAVNDVWAGKAEIATYEKFGDFYKGTIKVTLYDHFGLDYPDIGPDPTTGRVKFYGLASGFRSWFVLQHYKRFAYKPFLTVIELSYPFQGELK</sequence>
<name>A0A1S2CR59_AERSO</name>
<comment type="caution">
    <text evidence="1">The sequence shown here is derived from an EMBL/GenBank/DDBJ whole genome shotgun (WGS) entry which is preliminary data.</text>
</comment>
<dbReference type="EMBL" id="MKFU01000023">
    <property type="protein sequence ID" value="OHY91056.1"/>
    <property type="molecule type" value="Genomic_DNA"/>
</dbReference>
<dbReference type="InterPro" id="IPR017483">
    <property type="entry name" value="CHP03034"/>
</dbReference>
<evidence type="ECO:0000313" key="1">
    <source>
        <dbReference type="EMBL" id="OHY91056.1"/>
    </source>
</evidence>
<dbReference type="AlphaFoldDB" id="A0A1S2CR59"/>
<evidence type="ECO:0000313" key="2">
    <source>
        <dbReference type="Proteomes" id="UP000179934"/>
    </source>
</evidence>
<reference evidence="1 2" key="1">
    <citation type="submission" date="2016-09" db="EMBL/GenBank/DDBJ databases">
        <title>Draft Genome Sequence of Aeromonas sobria Strain 08005, Isolated from Sick Rana catesbeiana.</title>
        <authorList>
            <person name="Yang Q."/>
        </authorList>
    </citation>
    <scope>NUCLEOTIDE SEQUENCE [LARGE SCALE GENOMIC DNA]</scope>
    <source>
        <strain evidence="1 2">08005</strain>
    </source>
</reference>
<dbReference type="GeneID" id="58921858"/>
<gene>
    <name evidence="1" type="ORF">BJD16_03660</name>
</gene>
<evidence type="ECO:0008006" key="3">
    <source>
        <dbReference type="Google" id="ProtNLM"/>
    </source>
</evidence>
<dbReference type="STRING" id="646.BJD16_03660"/>
<dbReference type="OrthoDB" id="612868at2"/>
<proteinExistence type="predicted"/>
<dbReference type="Pfam" id="PF11692">
    <property type="entry name" value="DUF3289"/>
    <property type="match status" value="1"/>
</dbReference>
<organism evidence="1 2">
    <name type="scientific">Aeromonas sobria</name>
    <dbReference type="NCBI Taxonomy" id="646"/>
    <lineage>
        <taxon>Bacteria</taxon>
        <taxon>Pseudomonadati</taxon>
        <taxon>Pseudomonadota</taxon>
        <taxon>Gammaproteobacteria</taxon>
        <taxon>Aeromonadales</taxon>
        <taxon>Aeromonadaceae</taxon>
        <taxon>Aeromonas</taxon>
    </lineage>
</organism>
<accession>A0A1S2CR59</accession>
<dbReference type="RefSeq" id="WP_042020039.1">
    <property type="nucleotide sequence ID" value="NZ_CDBW01000016.1"/>
</dbReference>
<protein>
    <recommendedName>
        <fullName evidence="3">DUF3289 domain-containing protein</fullName>
    </recommendedName>
</protein>